<dbReference type="EMBL" id="CM042037">
    <property type="protein sequence ID" value="KAI3742345.1"/>
    <property type="molecule type" value="Genomic_DNA"/>
</dbReference>
<proteinExistence type="predicted"/>
<sequence>MQHLRLLAALHTAQVRWCNGFPNHSSSGSKSTATTVIAQLAGCEEAGDAFGEVAGVRVLVDLVNSSISGRVKENAVSGLLNLVRCGRKGVGDYVKEMVLMSKPIIDALSSLFSSSSSFNGGGSEELPSITGGEDLSRYIPDQGPQFRF</sequence>
<evidence type="ECO:0000313" key="1">
    <source>
        <dbReference type="EMBL" id="KAI3742345.1"/>
    </source>
</evidence>
<keyword evidence="2" id="KW-1185">Reference proteome</keyword>
<reference evidence="1 2" key="2">
    <citation type="journal article" date="2022" name="Mol. Ecol. Resour.">
        <title>The genomes of chicory, endive, great burdock and yacon provide insights into Asteraceae paleo-polyploidization history and plant inulin production.</title>
        <authorList>
            <person name="Fan W."/>
            <person name="Wang S."/>
            <person name="Wang H."/>
            <person name="Wang A."/>
            <person name="Jiang F."/>
            <person name="Liu H."/>
            <person name="Zhao H."/>
            <person name="Xu D."/>
            <person name="Zhang Y."/>
        </authorList>
    </citation>
    <scope>NUCLEOTIDE SEQUENCE [LARGE SCALE GENOMIC DNA]</scope>
    <source>
        <strain evidence="2">cv. Yunnan</strain>
        <tissue evidence="1">Leaves</tissue>
    </source>
</reference>
<evidence type="ECO:0000313" key="2">
    <source>
        <dbReference type="Proteomes" id="UP001056120"/>
    </source>
</evidence>
<protein>
    <submittedName>
        <fullName evidence="1">Uncharacterized protein</fullName>
    </submittedName>
</protein>
<accession>A0ACB9D753</accession>
<comment type="caution">
    <text evidence="1">The sequence shown here is derived from an EMBL/GenBank/DDBJ whole genome shotgun (WGS) entry which is preliminary data.</text>
</comment>
<reference evidence="2" key="1">
    <citation type="journal article" date="2022" name="Mol. Ecol. Resour.">
        <title>The genomes of chicory, endive, great burdock and yacon provide insights into Asteraceae palaeo-polyploidization history and plant inulin production.</title>
        <authorList>
            <person name="Fan W."/>
            <person name="Wang S."/>
            <person name="Wang H."/>
            <person name="Wang A."/>
            <person name="Jiang F."/>
            <person name="Liu H."/>
            <person name="Zhao H."/>
            <person name="Xu D."/>
            <person name="Zhang Y."/>
        </authorList>
    </citation>
    <scope>NUCLEOTIDE SEQUENCE [LARGE SCALE GENOMIC DNA]</scope>
    <source>
        <strain evidence="2">cv. Yunnan</strain>
    </source>
</reference>
<dbReference type="Proteomes" id="UP001056120">
    <property type="component" value="Linkage Group LG20"/>
</dbReference>
<gene>
    <name evidence="1" type="ORF">L1987_60025</name>
</gene>
<organism evidence="1 2">
    <name type="scientific">Smallanthus sonchifolius</name>
    <dbReference type="NCBI Taxonomy" id="185202"/>
    <lineage>
        <taxon>Eukaryota</taxon>
        <taxon>Viridiplantae</taxon>
        <taxon>Streptophyta</taxon>
        <taxon>Embryophyta</taxon>
        <taxon>Tracheophyta</taxon>
        <taxon>Spermatophyta</taxon>
        <taxon>Magnoliopsida</taxon>
        <taxon>eudicotyledons</taxon>
        <taxon>Gunneridae</taxon>
        <taxon>Pentapetalae</taxon>
        <taxon>asterids</taxon>
        <taxon>campanulids</taxon>
        <taxon>Asterales</taxon>
        <taxon>Asteraceae</taxon>
        <taxon>Asteroideae</taxon>
        <taxon>Heliantheae alliance</taxon>
        <taxon>Millerieae</taxon>
        <taxon>Smallanthus</taxon>
    </lineage>
</organism>
<name>A0ACB9D753_9ASTR</name>